<dbReference type="PANTHER" id="PTHR12645">
    <property type="entry name" value="ALR/ERV"/>
    <property type="match status" value="1"/>
</dbReference>
<keyword evidence="4 6" id="KW-0560">Oxidoreductase</keyword>
<evidence type="ECO:0000256" key="2">
    <source>
        <dbReference type="ARBA" id="ARBA00022630"/>
    </source>
</evidence>
<sequence length="228" mass="26119">MFQKIKNTAKHKQNTGILRYFITCDSRRRGTMKKSAGRNTFLLRISAALFIVGLWLYFSSVDLSYNKPTDGIRSPSTYQIKGGKESGIDSIMPSMPEQEAKEALGRASWKYFHTLLARFPDDPSEEEKQKLRSFLQLYAELYPCGECSHHFVKMLEKYPPQVSSRVTAAIWGCHIHNKVNEYLKKPEYDCSTVLENYDCGCGDEDGKVREDLKLNNKVTLEKEGIQRG</sequence>
<dbReference type="FunFam" id="1.20.120.310:FF:000002">
    <property type="entry name" value="Sulfhydryl oxidase"/>
    <property type="match status" value="1"/>
</dbReference>
<accession>A0A7H9AYJ6</accession>
<dbReference type="InterPro" id="IPR039799">
    <property type="entry name" value="ALR/ERV"/>
</dbReference>
<dbReference type="InterPro" id="IPR017905">
    <property type="entry name" value="ERV/ALR_sulphydryl_oxidase"/>
</dbReference>
<evidence type="ECO:0000256" key="5">
    <source>
        <dbReference type="ARBA" id="ARBA00023157"/>
    </source>
</evidence>
<dbReference type="Pfam" id="PF04777">
    <property type="entry name" value="Evr1_Alr"/>
    <property type="match status" value="1"/>
</dbReference>
<dbReference type="Proteomes" id="UP000509704">
    <property type="component" value="Chromosome 2"/>
</dbReference>
<feature type="domain" description="ERV/ALR sulfhydryl oxidase" evidence="7">
    <location>
        <begin position="94"/>
        <end position="197"/>
    </location>
</feature>
<keyword evidence="6" id="KW-0472">Membrane</keyword>
<evidence type="ECO:0000256" key="1">
    <source>
        <dbReference type="ARBA" id="ARBA00001974"/>
    </source>
</evidence>
<keyword evidence="3 6" id="KW-0274">FAD</keyword>
<reference evidence="8 9" key="1">
    <citation type="submission" date="2020-07" db="EMBL/GenBank/DDBJ databases">
        <title>The yeast mating-type switching endonuclease HO is a domesticated member of an unorthodox homing genetic element family.</title>
        <authorList>
            <person name="Coughlan A.Y."/>
            <person name="Lombardi L."/>
            <person name="Braun-Galleani S."/>
            <person name="Martos A.R."/>
            <person name="Galeote V."/>
            <person name="Bigey F."/>
            <person name="Dequin S."/>
            <person name="Byrne K.P."/>
            <person name="Wolfe K.H."/>
        </authorList>
    </citation>
    <scope>NUCLEOTIDE SEQUENCE [LARGE SCALE GENOMIC DNA]</scope>
    <source>
        <strain evidence="8 9">NRRL Y-6702</strain>
    </source>
</reference>
<evidence type="ECO:0000256" key="3">
    <source>
        <dbReference type="ARBA" id="ARBA00022827"/>
    </source>
</evidence>
<dbReference type="GO" id="GO:0005739">
    <property type="term" value="C:mitochondrion"/>
    <property type="evidence" value="ECO:0007669"/>
    <property type="project" value="TreeGrafter"/>
</dbReference>
<dbReference type="EC" id="1.8.3.2" evidence="6"/>
<proteinExistence type="predicted"/>
<keyword evidence="9" id="KW-1185">Reference proteome</keyword>
<evidence type="ECO:0000259" key="7">
    <source>
        <dbReference type="PROSITE" id="PS51324"/>
    </source>
</evidence>
<dbReference type="OrthoDB" id="59470at2759"/>
<keyword evidence="6" id="KW-0812">Transmembrane</keyword>
<dbReference type="GO" id="GO:0050660">
    <property type="term" value="F:flavin adenine dinucleotide binding"/>
    <property type="evidence" value="ECO:0007669"/>
    <property type="project" value="TreeGrafter"/>
</dbReference>
<name>A0A7H9AYJ6_ZYGMR</name>
<dbReference type="GeneID" id="59235139"/>
<feature type="transmembrane region" description="Helical" evidence="6">
    <location>
        <begin position="41"/>
        <end position="58"/>
    </location>
</feature>
<evidence type="ECO:0000256" key="4">
    <source>
        <dbReference type="ARBA" id="ARBA00023002"/>
    </source>
</evidence>
<evidence type="ECO:0000256" key="6">
    <source>
        <dbReference type="RuleBase" id="RU371123"/>
    </source>
</evidence>
<gene>
    <name evidence="8" type="ORF">HG535_0B05200</name>
</gene>
<comment type="cofactor">
    <cofactor evidence="1 6">
        <name>FAD</name>
        <dbReference type="ChEBI" id="CHEBI:57692"/>
    </cofactor>
</comment>
<evidence type="ECO:0000313" key="9">
    <source>
        <dbReference type="Proteomes" id="UP000509704"/>
    </source>
</evidence>
<protein>
    <recommendedName>
        <fullName evidence="6">Sulfhydryl oxidase</fullName>
        <ecNumber evidence="6">1.8.3.2</ecNumber>
    </recommendedName>
</protein>
<dbReference type="PROSITE" id="PS51324">
    <property type="entry name" value="ERV_ALR"/>
    <property type="match status" value="1"/>
</dbReference>
<dbReference type="AlphaFoldDB" id="A0A7H9AYJ6"/>
<dbReference type="Gene3D" id="1.20.120.310">
    <property type="entry name" value="ERV/ALR sulfhydryl oxidase domain"/>
    <property type="match status" value="1"/>
</dbReference>
<keyword evidence="2 6" id="KW-0285">Flavoprotein</keyword>
<evidence type="ECO:0000313" key="8">
    <source>
        <dbReference type="EMBL" id="QLG71478.1"/>
    </source>
</evidence>
<dbReference type="EMBL" id="CP058605">
    <property type="protein sequence ID" value="QLG71478.1"/>
    <property type="molecule type" value="Genomic_DNA"/>
</dbReference>
<dbReference type="KEGG" id="zmk:HG535_0B05200"/>
<dbReference type="PANTHER" id="PTHR12645:SF1">
    <property type="entry name" value="FAD-LINKED SULFHYDRYL OXIDASE ERV2"/>
    <property type="match status" value="1"/>
</dbReference>
<keyword evidence="5" id="KW-1015">Disulfide bond</keyword>
<dbReference type="InterPro" id="IPR036774">
    <property type="entry name" value="ERV/ALR_sulphydryl_oxid_sf"/>
</dbReference>
<keyword evidence="6" id="KW-1133">Transmembrane helix</keyword>
<dbReference type="GO" id="GO:0016971">
    <property type="term" value="F:flavin-dependent sulfhydryl oxidase activity"/>
    <property type="evidence" value="ECO:0007669"/>
    <property type="project" value="InterPro"/>
</dbReference>
<organism evidence="8 9">
    <name type="scientific">Zygotorulaspora mrakii</name>
    <name type="common">Zygosaccharomyces mrakii</name>
    <dbReference type="NCBI Taxonomy" id="42260"/>
    <lineage>
        <taxon>Eukaryota</taxon>
        <taxon>Fungi</taxon>
        <taxon>Dikarya</taxon>
        <taxon>Ascomycota</taxon>
        <taxon>Saccharomycotina</taxon>
        <taxon>Saccharomycetes</taxon>
        <taxon>Saccharomycetales</taxon>
        <taxon>Saccharomycetaceae</taxon>
        <taxon>Zygotorulaspora</taxon>
    </lineage>
</organism>
<comment type="catalytic activity">
    <reaction evidence="6">
        <text>2 R'C(R)SH + O2 = R'C(R)S-S(R)CR' + H2O2</text>
        <dbReference type="Rhea" id="RHEA:17357"/>
        <dbReference type="ChEBI" id="CHEBI:15379"/>
        <dbReference type="ChEBI" id="CHEBI:16240"/>
        <dbReference type="ChEBI" id="CHEBI:16520"/>
        <dbReference type="ChEBI" id="CHEBI:17412"/>
        <dbReference type="EC" id="1.8.3.2"/>
    </reaction>
</comment>
<dbReference type="SUPFAM" id="SSF69000">
    <property type="entry name" value="FAD-dependent thiol oxidase"/>
    <property type="match status" value="1"/>
</dbReference>
<dbReference type="RefSeq" id="XP_037143206.1">
    <property type="nucleotide sequence ID" value="XM_037287311.1"/>
</dbReference>